<comment type="caution">
    <text evidence="1">The sequence shown here is derived from an EMBL/GenBank/DDBJ whole genome shotgun (WGS) entry which is preliminary data.</text>
</comment>
<dbReference type="PANTHER" id="PTHR45085:SF3">
    <property type="entry name" value="S-ADENOSYL-L-METHIONINE-DEPENDENT METHYLTRANSFERASES SUPERFAMILY PROTEIN"/>
    <property type="match status" value="1"/>
</dbReference>
<dbReference type="EMBL" id="JADBGQ010000004">
    <property type="protein sequence ID" value="KAG5401414.1"/>
    <property type="molecule type" value="Genomic_DNA"/>
</dbReference>
<keyword evidence="2" id="KW-1185">Reference proteome</keyword>
<proteinExistence type="predicted"/>
<gene>
    <name evidence="1" type="primary">A04g506510.1_BraROA</name>
    <name evidence="1" type="ORF">IGI04_016021</name>
</gene>
<name>A0ABQ7MV73_BRACM</name>
<dbReference type="Proteomes" id="UP000823674">
    <property type="component" value="Chromosome A04"/>
</dbReference>
<evidence type="ECO:0000313" key="2">
    <source>
        <dbReference type="Proteomes" id="UP000823674"/>
    </source>
</evidence>
<organism evidence="1 2">
    <name type="scientific">Brassica rapa subsp. trilocularis</name>
    <dbReference type="NCBI Taxonomy" id="1813537"/>
    <lineage>
        <taxon>Eukaryota</taxon>
        <taxon>Viridiplantae</taxon>
        <taxon>Streptophyta</taxon>
        <taxon>Embryophyta</taxon>
        <taxon>Tracheophyta</taxon>
        <taxon>Spermatophyta</taxon>
        <taxon>Magnoliopsida</taxon>
        <taxon>eudicotyledons</taxon>
        <taxon>Gunneridae</taxon>
        <taxon>Pentapetalae</taxon>
        <taxon>rosids</taxon>
        <taxon>malvids</taxon>
        <taxon>Brassicales</taxon>
        <taxon>Brassicaceae</taxon>
        <taxon>Brassiceae</taxon>
        <taxon>Brassica</taxon>
    </lineage>
</organism>
<protein>
    <submittedName>
        <fullName evidence="1">Uncharacterized protein</fullName>
    </submittedName>
</protein>
<feature type="non-terminal residue" evidence="1">
    <location>
        <position position="1"/>
    </location>
</feature>
<dbReference type="PANTHER" id="PTHR45085">
    <property type="entry name" value="F21J9.14"/>
    <property type="match status" value="1"/>
</dbReference>
<evidence type="ECO:0000313" key="1">
    <source>
        <dbReference type="EMBL" id="KAG5401414.1"/>
    </source>
</evidence>
<sequence>YGDIFTNTLFINDQKTILALTLSLSLSLSRDPLFFLSLSLDLFSSSLSPIHRRSTVSPPSPPSLTKAWISRLSSFSSYFLRFCDLGLLRNHTKALCLSAGAGHAPMAMAQIELSDVTAVDLVDSLPLERRADPHNLHFSTVRLISRLLRILMMLCFRGGSWRRWRGRLHLRYIILFIAAKRNRLCNLRHKKKLKNVVILAEDSTFEVKTVYKLTTRYCDTSTELPDKPKLIIQRKEEFSEIENSHLAEVL</sequence>
<accession>A0ABQ7MV73</accession>
<reference evidence="1 2" key="1">
    <citation type="submission" date="2021-03" db="EMBL/GenBank/DDBJ databases">
        <authorList>
            <person name="King G.J."/>
            <person name="Bancroft I."/>
            <person name="Baten A."/>
            <person name="Bloomfield J."/>
            <person name="Borpatragohain P."/>
            <person name="He Z."/>
            <person name="Irish N."/>
            <person name="Irwin J."/>
            <person name="Liu K."/>
            <person name="Mauleon R.P."/>
            <person name="Moore J."/>
            <person name="Morris R."/>
            <person name="Ostergaard L."/>
            <person name="Wang B."/>
            <person name="Wells R."/>
        </authorList>
    </citation>
    <scope>NUCLEOTIDE SEQUENCE [LARGE SCALE GENOMIC DNA]</scope>
    <source>
        <strain evidence="1">R-o-18</strain>
        <tissue evidence="1">Leaf</tissue>
    </source>
</reference>